<sequence>MEHVAAVGGAEEEVAARWAGFAEHFASVGADAYARIARGVADDAHLVGLVASLPAGNKRQPNLLLGAVRFLGGPVGEWAGFRAFVVEHWDRVRSVVLERLTQTNEARRCAVLLPVLAQLPGPLALLEVGSSAGLCLYPDRYRYRFGAGPWVGPADSGVALECAVSGPVPVPERVPEVVWRGGVDLNPLDPGSADDVRWLESLIWPGPQEAARRERLRGAAGVAAAEPAQVVAGDLVQALPELASRVPAEATLVVFHSAVAAYLSEADRDAFVDVVRSLPGHWVSNEGWKVFPWWEGARPPREGMFTVALDERVVAHAGEHGQEVVWA</sequence>
<dbReference type="RefSeq" id="WP_193125019.1">
    <property type="nucleotide sequence ID" value="NZ_JADBGI010000047.1"/>
</dbReference>
<dbReference type="InterPro" id="IPR011200">
    <property type="entry name" value="UCP012608"/>
</dbReference>
<dbReference type="EMBL" id="JADBGI010000047">
    <property type="protein sequence ID" value="MBE3002435.1"/>
    <property type="molecule type" value="Genomic_DNA"/>
</dbReference>
<organism evidence="1 2">
    <name type="scientific">Nocardiopsis coralli</name>
    <dbReference type="NCBI Taxonomy" id="2772213"/>
    <lineage>
        <taxon>Bacteria</taxon>
        <taxon>Bacillati</taxon>
        <taxon>Actinomycetota</taxon>
        <taxon>Actinomycetes</taxon>
        <taxon>Streptosporangiales</taxon>
        <taxon>Nocardiopsidaceae</taxon>
        <taxon>Nocardiopsis</taxon>
    </lineage>
</organism>
<evidence type="ECO:0000313" key="1">
    <source>
        <dbReference type="EMBL" id="MBE3002435.1"/>
    </source>
</evidence>
<proteinExistence type="predicted"/>
<comment type="caution">
    <text evidence="1">The sequence shown here is derived from an EMBL/GenBank/DDBJ whole genome shotgun (WGS) entry which is preliminary data.</text>
</comment>
<protein>
    <submittedName>
        <fullName evidence="1">DUF2332 domain-containing protein</fullName>
    </submittedName>
</protein>
<keyword evidence="2" id="KW-1185">Reference proteome</keyword>
<accession>A0ABR9PFA6</accession>
<gene>
    <name evidence="1" type="ORF">IDM40_27610</name>
</gene>
<name>A0ABR9PFA6_9ACTN</name>
<dbReference type="Proteomes" id="UP000806528">
    <property type="component" value="Unassembled WGS sequence"/>
</dbReference>
<dbReference type="Pfam" id="PF10094">
    <property type="entry name" value="DUF2332"/>
    <property type="match status" value="1"/>
</dbReference>
<reference evidence="1 2" key="1">
    <citation type="submission" date="2020-09" db="EMBL/GenBank/DDBJ databases">
        <title>Diversity and distribution of actinomycetes associated with coral in the coast of Hainan.</title>
        <authorList>
            <person name="Li F."/>
        </authorList>
    </citation>
    <scope>NUCLEOTIDE SEQUENCE [LARGE SCALE GENOMIC DNA]</scope>
    <source>
        <strain evidence="1 2">HNM0947</strain>
    </source>
</reference>
<evidence type="ECO:0000313" key="2">
    <source>
        <dbReference type="Proteomes" id="UP000806528"/>
    </source>
</evidence>